<feature type="signal peptide" evidence="1">
    <location>
        <begin position="1"/>
        <end position="21"/>
    </location>
</feature>
<evidence type="ECO:0008006" key="4">
    <source>
        <dbReference type="Google" id="ProtNLM"/>
    </source>
</evidence>
<dbReference type="OrthoDB" id="119167at2"/>
<sequence length="214" mass="23419">MNRLLAALFLPLLSAPLVSQSAPVTPAILAPKPAPEPTTPAARPFRDNRYGVSIQIPTAWNLSRRDGDLSTYNLDARTASRSAQLRAVANIAFNPYPTSTFSGALFYFTVTPRLLETQCRAQATAQAPRTITTTPIGGVPFTHGYDQHGTICTEARDEIYTTVHNNACYRFDLVINTFCGGEVSGGARDMTPQQLDAIRKRLESILDTVQFDDK</sequence>
<evidence type="ECO:0000313" key="3">
    <source>
        <dbReference type="Proteomes" id="UP000269669"/>
    </source>
</evidence>
<name>A0A428MPJ0_9BACT</name>
<dbReference type="RefSeq" id="WP_125487105.1">
    <property type="nucleotide sequence ID" value="NZ_RSDW01000001.1"/>
</dbReference>
<protein>
    <recommendedName>
        <fullName evidence="4">DUF4136 domain-containing protein</fullName>
    </recommendedName>
</protein>
<reference evidence="2 3" key="1">
    <citation type="submission" date="2018-12" db="EMBL/GenBank/DDBJ databases">
        <title>Sequencing of bacterial isolates from soil warming experiment in Harvard Forest, Massachusetts, USA.</title>
        <authorList>
            <person name="Deangelis K."/>
        </authorList>
    </citation>
    <scope>NUCLEOTIDE SEQUENCE [LARGE SCALE GENOMIC DNA]</scope>
    <source>
        <strain evidence="2 3">EB153</strain>
    </source>
</reference>
<gene>
    <name evidence="2" type="ORF">EDE15_4404</name>
</gene>
<comment type="caution">
    <text evidence="2">The sequence shown here is derived from an EMBL/GenBank/DDBJ whole genome shotgun (WGS) entry which is preliminary data.</text>
</comment>
<keyword evidence="3" id="KW-1185">Reference proteome</keyword>
<proteinExistence type="predicted"/>
<dbReference type="AlphaFoldDB" id="A0A428MPJ0"/>
<feature type="chain" id="PRO_5019024449" description="DUF4136 domain-containing protein" evidence="1">
    <location>
        <begin position="22"/>
        <end position="214"/>
    </location>
</feature>
<keyword evidence="1" id="KW-0732">Signal</keyword>
<evidence type="ECO:0000313" key="2">
    <source>
        <dbReference type="EMBL" id="RSL18802.1"/>
    </source>
</evidence>
<accession>A0A428MPJ0</accession>
<organism evidence="2 3">
    <name type="scientific">Edaphobacter aggregans</name>
    <dbReference type="NCBI Taxonomy" id="570835"/>
    <lineage>
        <taxon>Bacteria</taxon>
        <taxon>Pseudomonadati</taxon>
        <taxon>Acidobacteriota</taxon>
        <taxon>Terriglobia</taxon>
        <taxon>Terriglobales</taxon>
        <taxon>Acidobacteriaceae</taxon>
        <taxon>Edaphobacter</taxon>
    </lineage>
</organism>
<evidence type="ECO:0000256" key="1">
    <source>
        <dbReference type="SAM" id="SignalP"/>
    </source>
</evidence>
<dbReference type="Proteomes" id="UP000269669">
    <property type="component" value="Unassembled WGS sequence"/>
</dbReference>
<dbReference type="EMBL" id="RSDW01000001">
    <property type="protein sequence ID" value="RSL18802.1"/>
    <property type="molecule type" value="Genomic_DNA"/>
</dbReference>